<feature type="transmembrane region" description="Helical" evidence="1">
    <location>
        <begin position="111"/>
        <end position="131"/>
    </location>
</feature>
<name>A0A2G9G4C0_9LAMI</name>
<keyword evidence="3" id="KW-1185">Reference proteome</keyword>
<dbReference type="STRING" id="429701.A0A2G9G4C0"/>
<protein>
    <submittedName>
        <fullName evidence="2">Uncharacterized protein</fullName>
    </submittedName>
</protein>
<organism evidence="2 3">
    <name type="scientific">Handroanthus impetiginosus</name>
    <dbReference type="NCBI Taxonomy" id="429701"/>
    <lineage>
        <taxon>Eukaryota</taxon>
        <taxon>Viridiplantae</taxon>
        <taxon>Streptophyta</taxon>
        <taxon>Embryophyta</taxon>
        <taxon>Tracheophyta</taxon>
        <taxon>Spermatophyta</taxon>
        <taxon>Magnoliopsida</taxon>
        <taxon>eudicotyledons</taxon>
        <taxon>Gunneridae</taxon>
        <taxon>Pentapetalae</taxon>
        <taxon>asterids</taxon>
        <taxon>lamiids</taxon>
        <taxon>Lamiales</taxon>
        <taxon>Bignoniaceae</taxon>
        <taxon>Crescentiina</taxon>
        <taxon>Tabebuia alliance</taxon>
        <taxon>Handroanthus</taxon>
    </lineage>
</organism>
<feature type="transmembrane region" description="Helical" evidence="1">
    <location>
        <begin position="176"/>
        <end position="194"/>
    </location>
</feature>
<dbReference type="PANTHER" id="PTHR36716:SF2">
    <property type="entry name" value="F3H9.20 PROTEIN"/>
    <property type="match status" value="1"/>
</dbReference>
<dbReference type="EMBL" id="NKXS01007142">
    <property type="protein sequence ID" value="PIN00148.1"/>
    <property type="molecule type" value="Genomic_DNA"/>
</dbReference>
<dbReference type="OrthoDB" id="2020161at2759"/>
<sequence length="231" mass="25437">MTTVLTLPLCPKLSFKSQPYRPNSSPINRHLHSGCRSSFSIKCQAVGEQPEPVYQGLYGPWKVESSDVQEVILYRSGLVTAASSFVIASLTAFLQNSDSQVLDFIRRNLDLFYGLGACGLGLSLYLIHIYVTEIKRALQALWVIGAVGSLGAYAAFAQPEGKSLVEYVIENPTAVWFVGPLFAALTGLVFKEGIVFSLDGNDSNSLCYLIYFCLFVDFSIIRIGQRVNKIM</sequence>
<proteinExistence type="predicted"/>
<dbReference type="AlphaFoldDB" id="A0A2G9G4C0"/>
<feature type="transmembrane region" description="Helical" evidence="1">
    <location>
        <begin position="72"/>
        <end position="91"/>
    </location>
</feature>
<dbReference type="Pfam" id="PF10063">
    <property type="entry name" value="DUF2301"/>
    <property type="match status" value="1"/>
</dbReference>
<evidence type="ECO:0000313" key="3">
    <source>
        <dbReference type="Proteomes" id="UP000231279"/>
    </source>
</evidence>
<dbReference type="InterPro" id="IPR019275">
    <property type="entry name" value="DUF2301"/>
</dbReference>
<reference evidence="3" key="1">
    <citation type="journal article" date="2018" name="Gigascience">
        <title>Genome assembly of the Pink Ipe (Handroanthus impetiginosus, Bignoniaceae), a highly valued, ecologically keystone Neotropical timber forest tree.</title>
        <authorList>
            <person name="Silva-Junior O.B."/>
            <person name="Grattapaglia D."/>
            <person name="Novaes E."/>
            <person name="Collevatti R.G."/>
        </authorList>
    </citation>
    <scope>NUCLEOTIDE SEQUENCE [LARGE SCALE GENOMIC DNA]</scope>
    <source>
        <strain evidence="3">cv. UFG-1</strain>
    </source>
</reference>
<keyword evidence="1" id="KW-0472">Membrane</keyword>
<keyword evidence="1" id="KW-0812">Transmembrane</keyword>
<feature type="transmembrane region" description="Helical" evidence="1">
    <location>
        <begin position="206"/>
        <end position="224"/>
    </location>
</feature>
<evidence type="ECO:0000313" key="2">
    <source>
        <dbReference type="EMBL" id="PIN00148.1"/>
    </source>
</evidence>
<accession>A0A2G9G4C0</accession>
<evidence type="ECO:0000256" key="1">
    <source>
        <dbReference type="SAM" id="Phobius"/>
    </source>
</evidence>
<keyword evidence="1" id="KW-1133">Transmembrane helix</keyword>
<feature type="transmembrane region" description="Helical" evidence="1">
    <location>
        <begin position="138"/>
        <end position="156"/>
    </location>
</feature>
<dbReference type="GO" id="GO:0009507">
    <property type="term" value="C:chloroplast"/>
    <property type="evidence" value="ECO:0007669"/>
    <property type="project" value="TreeGrafter"/>
</dbReference>
<gene>
    <name evidence="2" type="ORF">CDL12_27353</name>
</gene>
<comment type="caution">
    <text evidence="2">The sequence shown here is derived from an EMBL/GenBank/DDBJ whole genome shotgun (WGS) entry which is preliminary data.</text>
</comment>
<dbReference type="Proteomes" id="UP000231279">
    <property type="component" value="Unassembled WGS sequence"/>
</dbReference>
<dbReference type="PANTHER" id="PTHR36716">
    <property type="entry name" value="F3H9.20 PROTEIN"/>
    <property type="match status" value="1"/>
</dbReference>